<dbReference type="PANTHER" id="PTHR23253">
    <property type="entry name" value="EUKARYOTIC TRANSLATION INITIATION FACTOR 4 GAMMA"/>
    <property type="match status" value="1"/>
</dbReference>
<evidence type="ECO:0000256" key="3">
    <source>
        <dbReference type="ARBA" id="ARBA00022845"/>
    </source>
</evidence>
<feature type="region of interest" description="Disordered" evidence="7">
    <location>
        <begin position="1330"/>
        <end position="1355"/>
    </location>
</feature>
<feature type="compositionally biased region" description="Low complexity" evidence="7">
    <location>
        <begin position="526"/>
        <end position="535"/>
    </location>
</feature>
<keyword evidence="3" id="KW-0810">Translation regulation</keyword>
<evidence type="ECO:0000256" key="5">
    <source>
        <dbReference type="ARBA" id="ARBA00067320"/>
    </source>
</evidence>
<dbReference type="PROSITE" id="PS51366">
    <property type="entry name" value="MI"/>
    <property type="match status" value="1"/>
</dbReference>
<dbReference type="SUPFAM" id="SSF48371">
    <property type="entry name" value="ARM repeat"/>
    <property type="match status" value="2"/>
</dbReference>
<feature type="compositionally biased region" description="Polar residues" evidence="7">
    <location>
        <begin position="1484"/>
        <end position="1502"/>
    </location>
</feature>
<name>A0AAV8S9N4_9ROSI</name>
<dbReference type="Proteomes" id="UP001159364">
    <property type="component" value="Linkage Group LG12"/>
</dbReference>
<evidence type="ECO:0000256" key="7">
    <source>
        <dbReference type="SAM" id="MobiDB-lite"/>
    </source>
</evidence>
<dbReference type="GO" id="GO:0016281">
    <property type="term" value="C:eukaryotic translation initiation factor 4F complex"/>
    <property type="evidence" value="ECO:0007669"/>
    <property type="project" value="TreeGrafter"/>
</dbReference>
<evidence type="ECO:0000256" key="4">
    <source>
        <dbReference type="ARBA" id="ARBA00022917"/>
    </source>
</evidence>
<feature type="domain" description="MI" evidence="8">
    <location>
        <begin position="1690"/>
        <end position="1814"/>
    </location>
</feature>
<dbReference type="PANTHER" id="PTHR23253:SF9">
    <property type="entry name" value="EUKARYOTIC TRANSLATION INITIATION FACTOR 4 GAMMA 2"/>
    <property type="match status" value="1"/>
</dbReference>
<evidence type="ECO:0000256" key="1">
    <source>
        <dbReference type="ARBA" id="ARBA00005775"/>
    </source>
</evidence>
<feature type="region of interest" description="Disordered" evidence="7">
    <location>
        <begin position="1579"/>
        <end position="1622"/>
    </location>
</feature>
<feature type="compositionally biased region" description="Gly residues" evidence="7">
    <location>
        <begin position="35"/>
        <end position="44"/>
    </location>
</feature>
<dbReference type="InterPro" id="IPR003891">
    <property type="entry name" value="Initiation_fac_eIF4g_MI"/>
</dbReference>
<dbReference type="SMART" id="SM00544">
    <property type="entry name" value="MA3"/>
    <property type="match status" value="1"/>
</dbReference>
<feature type="compositionally biased region" description="Basic and acidic residues" evidence="7">
    <location>
        <begin position="878"/>
        <end position="889"/>
    </location>
</feature>
<evidence type="ECO:0000256" key="6">
    <source>
        <dbReference type="ARBA" id="ARBA00075135"/>
    </source>
</evidence>
<proteinExistence type="inferred from homology"/>
<comment type="caution">
    <text evidence="9">The sequence shown here is derived from an EMBL/GenBank/DDBJ whole genome shotgun (WGS) entry which is preliminary data.</text>
</comment>
<dbReference type="FunFam" id="1.25.40.180:FF:000024">
    <property type="entry name" value="Eukaryotic translation initiation factor 4G"/>
    <property type="match status" value="1"/>
</dbReference>
<evidence type="ECO:0000313" key="10">
    <source>
        <dbReference type="Proteomes" id="UP001159364"/>
    </source>
</evidence>
<gene>
    <name evidence="9" type="ORF">K2173_011309</name>
</gene>
<feature type="region of interest" description="Disordered" evidence="7">
    <location>
        <begin position="795"/>
        <end position="825"/>
    </location>
</feature>
<comment type="similarity">
    <text evidence="1">Belongs to the eukaryotic initiation factor 4G family.</text>
</comment>
<evidence type="ECO:0000313" key="9">
    <source>
        <dbReference type="EMBL" id="KAJ8748755.1"/>
    </source>
</evidence>
<dbReference type="SMART" id="SM00543">
    <property type="entry name" value="MIF4G"/>
    <property type="match status" value="1"/>
</dbReference>
<evidence type="ECO:0000259" key="8">
    <source>
        <dbReference type="PROSITE" id="PS51366"/>
    </source>
</evidence>
<dbReference type="EMBL" id="JAIWQS010000012">
    <property type="protein sequence ID" value="KAJ8748755.1"/>
    <property type="molecule type" value="Genomic_DNA"/>
</dbReference>
<dbReference type="GO" id="GO:0003743">
    <property type="term" value="F:translation initiation factor activity"/>
    <property type="evidence" value="ECO:0007669"/>
    <property type="project" value="UniProtKB-KW"/>
</dbReference>
<dbReference type="InterPro" id="IPR016024">
    <property type="entry name" value="ARM-type_fold"/>
</dbReference>
<dbReference type="FunFam" id="1.25.40.180:FF:000034">
    <property type="entry name" value="Eukaryotic translation initiation factor 4G"/>
    <property type="match status" value="1"/>
</dbReference>
<evidence type="ECO:0000256" key="2">
    <source>
        <dbReference type="ARBA" id="ARBA00022540"/>
    </source>
</evidence>
<feature type="compositionally biased region" description="Polar residues" evidence="7">
    <location>
        <begin position="21"/>
        <end position="30"/>
    </location>
</feature>
<feature type="compositionally biased region" description="Polar residues" evidence="7">
    <location>
        <begin position="798"/>
        <end position="809"/>
    </location>
</feature>
<dbReference type="GO" id="GO:0006417">
    <property type="term" value="P:regulation of translation"/>
    <property type="evidence" value="ECO:0007669"/>
    <property type="project" value="UniProtKB-KW"/>
</dbReference>
<dbReference type="GO" id="GO:0003729">
    <property type="term" value="F:mRNA binding"/>
    <property type="evidence" value="ECO:0007669"/>
    <property type="project" value="TreeGrafter"/>
</dbReference>
<feature type="compositionally biased region" description="Low complexity" evidence="7">
    <location>
        <begin position="48"/>
        <end position="66"/>
    </location>
</feature>
<reference evidence="9 10" key="1">
    <citation type="submission" date="2021-09" db="EMBL/GenBank/DDBJ databases">
        <title>Genomic insights and catalytic innovation underlie evolution of tropane alkaloids biosynthesis.</title>
        <authorList>
            <person name="Wang Y.-J."/>
            <person name="Tian T."/>
            <person name="Huang J.-P."/>
            <person name="Huang S.-X."/>
        </authorList>
    </citation>
    <scope>NUCLEOTIDE SEQUENCE [LARGE SCALE GENOMIC DNA]</scope>
    <source>
        <strain evidence="9">KIB-2018</strain>
        <tissue evidence="9">Leaf</tissue>
    </source>
</reference>
<feature type="compositionally biased region" description="Low complexity" evidence="7">
    <location>
        <begin position="1588"/>
        <end position="1599"/>
    </location>
</feature>
<accession>A0AAV8S9N4</accession>
<dbReference type="Pfam" id="PF02854">
    <property type="entry name" value="MIF4G"/>
    <property type="match status" value="1"/>
</dbReference>
<dbReference type="Gene3D" id="1.25.40.180">
    <property type="match status" value="2"/>
</dbReference>
<keyword evidence="10" id="KW-1185">Reference proteome</keyword>
<protein>
    <recommendedName>
        <fullName evidence="5">Eukaryotic translation initiation factor 4G</fullName>
    </recommendedName>
    <alternativeName>
        <fullName evidence="6">Protein synthesis initiation factor 4G</fullName>
    </alternativeName>
</protein>
<feature type="region of interest" description="Disordered" evidence="7">
    <location>
        <begin position="526"/>
        <end position="615"/>
    </location>
</feature>
<feature type="region of interest" description="Disordered" evidence="7">
    <location>
        <begin position="963"/>
        <end position="1015"/>
    </location>
</feature>
<sequence length="1878" mass="205085">MSFNQSRSDKKETTYSRKSGRSGSFNQQRTSSGTYGKGGGGGGPAPSPSSSLSSNRSSKKSSNGQGVQSRVNSPVVKFSDSSNPSAPRNLQNGAHVQPQLHGVSDAPVGSSVSSPAELPASQRIAQAVPKIPTSQPTTLSSNPTGQSATSSFDGAAPKTPPKDAGDASKGFAFQFGSLSPGFMNGMQIPARTSSAPPNLDEQKRDQLRHETHKTAPPLAIPVPKPQTPKKVVSSGDQSNTGETLPVPKVKKDTQISPAPPVSQIQKPPLHSIPMSSMQIPYHQPQVSVQLTGSNPQIQSQGISAPSLQMPMHVPLSIGNAPQRQQPMFVQGLQPHPMQPQGIIHHGQSLGYTTTMGPQIPPQLSNIGIGITSQYPQQQGGKFVGPRKTPAVKITDPNTHEELRLDKRADTYGDPASLGLRSHSNLPPQSQPIPSFAHSHPVSYYPNSYNSNNMFFAPSSSLSLHSNQIPSNSQPLRFNYPVSQGPQTFINPSLNSLSGNKSGTLAHDASELANTLACEVQNSFSSTSSGTVQVTVKPATGSVREKVEDSSVPNNSSAVEMVASHKPSRPSGEAITSRPQMDPEAISSRHQRDPEAISDSYLQPPKPGSETPSEGFFSAIGNAEGMKKETLAQSNSIKDNQKKTGKTVYNRLQPEIQIVGQLNSMSSQPLHNCHHEISSDTGGLETVERKTIASSVEISTEPIRVSDSRHDGSDAYIPKLDGKEDRLMSETSGLGGIGGPDIVLNDRLDNSSLQEESKCEASLIEEQHQYRSSEGYKVDDKVMCDGSTHIKLRSVDPVKQTQEESASSFGNEVLASGTGEDGLSEPVSCHLENEQRVDNIVTSSISDAIHARKPLDNQTLTSEVSSCKSDVMGDEEVLAKKSSGSDRQDGPEPQPDVLESTSRHDQVGVENTVVGTASHAVNGSKDKHVELTRSMGATPNVKKKLKDILRKADAAGTTSDLYMAYKGPEEKKENTISSEVAESTSTDPVPTDSLQGESAVNVKDSQNKVEPDDWEHAVDISTPKLETPDVPDSDDRRLMQYEQNDNTNTAKKYSRDFLLKYAEQCVDLPEGFVTSDIPEVLISGRVSHHDKCDSLPILGRALDRSNSGARMDRRGAVMLDDDRRNRMSGPYGVGRDLRADIAYGANIGFHPGQGGNFGVPRNPRAQTPVPYVGGILTGPMQSRGLHGVMQRNGPDADRWQRGGNAQQKGLIPSPHTQMMHKAEKKYEVGKVTDEEEAKQRQLKAILNKLTPQNFGKLFEQVKAVKIDNEGTLSGVIAQIFDKALMEPTFCEMYADFCYHLARELPDFSANNEKITFKRLLLNKCQEEFERGEREQKEADKDDEEGEVKQTAEEREEKRVKARRRMLGNIRLIGELYKKKMLTERIMHECINTLLGQYQNPDEEDVEALCKLMSTIGEIIDHPKAKGYMDAYFERMKMMSNNMKLSSRVRFMLRDAIDLRKNKWQQRRKVEGPKKIEEVHRDAAQERQQQSSRLARNLTINSSARRAPMEFGARGSTVLSSPNTQMGGFRALPTQSRGFGAQDVRFEERQAYEARTLSVPLPQRTYGDDPLTLGPQGGLARGMSGRGPPAAASTTTADISSGPGDPSRRPAGLNGFSSVPERPMYNSREDLIPRYVADRFSGGASYDQLSSQERNMTFGNRDVELGISPPARAQGSGSSQNVPSDKVWPEERLRDMSMAAIKEYYSARDDKEVALCIKDLKSPSFHPSMVSLWMVDSFERKDMERDLLAKLLVKLVQSQDGTLTRLQLTKGFESVLSTLEDVVNDAPRAAEFLGRMLAKTVTENAISLGEIGQLLYEGGEEPGRLREVGLAGDVLGSTLETIKAEKGDSVLNEIRNASSFRLEDFRPSPPYRSRILETFI</sequence>
<dbReference type="Pfam" id="PF02847">
    <property type="entry name" value="MA3"/>
    <property type="match status" value="1"/>
</dbReference>
<feature type="compositionally biased region" description="Polar residues" evidence="7">
    <location>
        <begin position="132"/>
        <end position="152"/>
    </location>
</feature>
<keyword evidence="4" id="KW-0648">Protein biosynthesis</keyword>
<organism evidence="9 10">
    <name type="scientific">Erythroxylum novogranatense</name>
    <dbReference type="NCBI Taxonomy" id="1862640"/>
    <lineage>
        <taxon>Eukaryota</taxon>
        <taxon>Viridiplantae</taxon>
        <taxon>Streptophyta</taxon>
        <taxon>Embryophyta</taxon>
        <taxon>Tracheophyta</taxon>
        <taxon>Spermatophyta</taxon>
        <taxon>Magnoliopsida</taxon>
        <taxon>eudicotyledons</taxon>
        <taxon>Gunneridae</taxon>
        <taxon>Pentapetalae</taxon>
        <taxon>rosids</taxon>
        <taxon>fabids</taxon>
        <taxon>Malpighiales</taxon>
        <taxon>Erythroxylaceae</taxon>
        <taxon>Erythroxylum</taxon>
    </lineage>
</organism>
<dbReference type="InterPro" id="IPR003890">
    <property type="entry name" value="MIF4G-like_typ-3"/>
</dbReference>
<feature type="compositionally biased region" description="Basic and acidic residues" evidence="7">
    <location>
        <begin position="200"/>
        <end position="213"/>
    </location>
</feature>
<feature type="compositionally biased region" description="Basic and acidic residues" evidence="7">
    <location>
        <begin position="1004"/>
        <end position="1015"/>
    </location>
</feature>
<feature type="region of interest" description="Disordered" evidence="7">
    <location>
        <begin position="1480"/>
        <end position="1507"/>
    </location>
</feature>
<feature type="region of interest" description="Disordered" evidence="7">
    <location>
        <begin position="1660"/>
        <end position="1683"/>
    </location>
</feature>
<feature type="compositionally biased region" description="Polar residues" evidence="7">
    <location>
        <begin position="79"/>
        <end position="94"/>
    </location>
</feature>
<feature type="region of interest" description="Disordered" evidence="7">
    <location>
        <begin position="878"/>
        <end position="905"/>
    </location>
</feature>
<feature type="compositionally biased region" description="Basic and acidic residues" evidence="7">
    <location>
        <begin position="1345"/>
        <end position="1355"/>
    </location>
</feature>
<feature type="region of interest" description="Disordered" evidence="7">
    <location>
        <begin position="1"/>
        <end position="267"/>
    </location>
</feature>
<feature type="compositionally biased region" description="Polar residues" evidence="7">
    <location>
        <begin position="974"/>
        <end position="997"/>
    </location>
</feature>
<keyword evidence="2" id="KW-0396">Initiation factor</keyword>